<reference evidence="1 2" key="1">
    <citation type="submission" date="2016-11" db="EMBL/GenBank/DDBJ databases">
        <title>Comparison of Traditional DNA-DNA Hybridization with In Silico Genomic Analysis.</title>
        <authorList>
            <person name="Nicholson A.C."/>
            <person name="Sammons S."/>
            <person name="Humrighouse B.W."/>
            <person name="Graziano J."/>
            <person name="Lasker B."/>
            <person name="Whitney A.M."/>
            <person name="Mcquiston J.R."/>
        </authorList>
    </citation>
    <scope>NUCLEOTIDE SEQUENCE [LARGE SCALE GENOMIC DNA]</scope>
    <source>
        <strain evidence="1 2">H2381</strain>
    </source>
</reference>
<dbReference type="RefSeq" id="WP_088233966.1">
    <property type="nucleotide sequence ID" value="NZ_NIPX01000036.1"/>
</dbReference>
<dbReference type="AlphaFoldDB" id="A0A212AJ01"/>
<comment type="caution">
    <text evidence="1">The sequence shown here is derived from an EMBL/GenBank/DDBJ whole genome shotgun (WGS) entry which is preliminary data.</text>
</comment>
<accession>A0A212AJ01</accession>
<dbReference type="Proteomes" id="UP000196640">
    <property type="component" value="Unassembled WGS sequence"/>
</dbReference>
<proteinExistence type="predicted"/>
<evidence type="ECO:0000313" key="1">
    <source>
        <dbReference type="EMBL" id="OWJ81470.1"/>
    </source>
</evidence>
<protein>
    <submittedName>
        <fullName evidence="1">Uncharacterized protein</fullName>
    </submittedName>
</protein>
<gene>
    <name evidence="1" type="ORF">CDV52_18070</name>
</gene>
<evidence type="ECO:0000313" key="2">
    <source>
        <dbReference type="Proteomes" id="UP000196640"/>
    </source>
</evidence>
<dbReference type="EMBL" id="NIPX01000036">
    <property type="protein sequence ID" value="OWJ81470.1"/>
    <property type="molecule type" value="Genomic_DNA"/>
</dbReference>
<organism evidence="1 2">
    <name type="scientific">Haematobacter missouriensis</name>
    <dbReference type="NCBI Taxonomy" id="366616"/>
    <lineage>
        <taxon>Bacteria</taxon>
        <taxon>Pseudomonadati</taxon>
        <taxon>Pseudomonadota</taxon>
        <taxon>Alphaproteobacteria</taxon>
        <taxon>Rhodobacterales</taxon>
        <taxon>Paracoccaceae</taxon>
        <taxon>Haematobacter</taxon>
    </lineage>
</organism>
<name>A0A212AJ01_9RHOB</name>
<sequence>MALVKHIATPAEMVGTASFKRTAGERFAALTPTGKCIILAKLAELEAEQRAARRKGGAA</sequence>